<dbReference type="PANTHER" id="PTHR12526:SF630">
    <property type="entry name" value="GLYCOSYLTRANSFERASE"/>
    <property type="match status" value="1"/>
</dbReference>
<dbReference type="Gene3D" id="3.40.50.2000">
    <property type="entry name" value="Glycogen Phosphorylase B"/>
    <property type="match status" value="2"/>
</dbReference>
<dbReference type="Proteomes" id="UP000323632">
    <property type="component" value="Unassembled WGS sequence"/>
</dbReference>
<dbReference type="PANTHER" id="PTHR12526">
    <property type="entry name" value="GLYCOSYLTRANSFERASE"/>
    <property type="match status" value="1"/>
</dbReference>
<protein>
    <submittedName>
        <fullName evidence="2">Glycosyltransferase</fullName>
    </submittedName>
</protein>
<dbReference type="GO" id="GO:0016757">
    <property type="term" value="F:glycosyltransferase activity"/>
    <property type="evidence" value="ECO:0007669"/>
    <property type="project" value="InterPro"/>
</dbReference>
<name>A0A5M6CML5_9BACT</name>
<gene>
    <name evidence="2" type="ORF">F0919_00850</name>
</gene>
<keyword evidence="2" id="KW-0808">Transferase</keyword>
<organism evidence="2 3">
    <name type="scientific">Taibaiella lutea</name>
    <dbReference type="NCBI Taxonomy" id="2608001"/>
    <lineage>
        <taxon>Bacteria</taxon>
        <taxon>Pseudomonadati</taxon>
        <taxon>Bacteroidota</taxon>
        <taxon>Chitinophagia</taxon>
        <taxon>Chitinophagales</taxon>
        <taxon>Chitinophagaceae</taxon>
        <taxon>Taibaiella</taxon>
    </lineage>
</organism>
<reference evidence="2 3" key="1">
    <citation type="submission" date="2019-09" db="EMBL/GenBank/DDBJ databases">
        <title>Genome sequence and assembly of Taibaiella sp.</title>
        <authorList>
            <person name="Chhetri G."/>
        </authorList>
    </citation>
    <scope>NUCLEOTIDE SEQUENCE [LARGE SCALE GENOMIC DNA]</scope>
    <source>
        <strain evidence="2 3">KVB11</strain>
    </source>
</reference>
<dbReference type="RefSeq" id="WP_150030819.1">
    <property type="nucleotide sequence ID" value="NZ_VWSH01000001.1"/>
</dbReference>
<comment type="caution">
    <text evidence="2">The sequence shown here is derived from an EMBL/GenBank/DDBJ whole genome shotgun (WGS) entry which is preliminary data.</text>
</comment>
<dbReference type="SUPFAM" id="SSF53756">
    <property type="entry name" value="UDP-Glycosyltransferase/glycogen phosphorylase"/>
    <property type="match status" value="1"/>
</dbReference>
<dbReference type="CDD" id="cd03801">
    <property type="entry name" value="GT4_PimA-like"/>
    <property type="match status" value="1"/>
</dbReference>
<dbReference type="AlphaFoldDB" id="A0A5M6CML5"/>
<feature type="domain" description="Glycosyl transferase family 1" evidence="1">
    <location>
        <begin position="176"/>
        <end position="337"/>
    </location>
</feature>
<evidence type="ECO:0000313" key="3">
    <source>
        <dbReference type="Proteomes" id="UP000323632"/>
    </source>
</evidence>
<proteinExistence type="predicted"/>
<dbReference type="InterPro" id="IPR001296">
    <property type="entry name" value="Glyco_trans_1"/>
</dbReference>
<accession>A0A5M6CML5</accession>
<evidence type="ECO:0000259" key="1">
    <source>
        <dbReference type="Pfam" id="PF00534"/>
    </source>
</evidence>
<dbReference type="EMBL" id="VWSH01000001">
    <property type="protein sequence ID" value="KAA5536246.1"/>
    <property type="molecule type" value="Genomic_DNA"/>
</dbReference>
<dbReference type="Pfam" id="PF00534">
    <property type="entry name" value="Glycos_transf_1"/>
    <property type="match status" value="1"/>
</dbReference>
<keyword evidence="3" id="KW-1185">Reference proteome</keyword>
<evidence type="ECO:0000313" key="2">
    <source>
        <dbReference type="EMBL" id="KAA5536246.1"/>
    </source>
</evidence>
<sequence>MPDKKILIVGKNPPPYFGTTVWFQSLQNTLWPSEFEMLWFNNNIHSSFSTLGKLGFKSIINNIRLYNAFRTFIKKNKPDLILIPMSQATLGFIKDSIFIKIAKKNAPTLLMLHGANWINWLKKSSLTLNNYVRSTLKDTIGAIVLGENLKYLFEEFYKKDLIFSVPNGLDVDFITKNKSASDKMVITYLGNLQPSKGIKSVIEAACKLQEANINYHLKVIGQWRDEETKEYCESLVKSNSLSVKFYGPLYDAAKLEELYSSDIFLFPPNMPEGHPIVLIEAMAAGLPIIATNQGAISESVTNGENGYIVESNNPVQIAEKLIYLYENPLVRKQMGFKSQEKYIEAFTSAKMIQNFSKVFNQILQKK</sequence>